<comment type="caution">
    <text evidence="1">The sequence shown here is derived from an EMBL/GenBank/DDBJ whole genome shotgun (WGS) entry which is preliminary data.</text>
</comment>
<sequence>MFEKLFQLVKNNAGTAVIDNPMIAAEHHEAVINEASSAIIEVLKSQLESGKVKELIKYFQYPGIYQSPLVSTVVNKFANRLNKFYSIEPSVAISTSKTLMPAVMQQLVEEVQKADNNDFSLTTFLSKLTGNRTDMSTLVNKMAVA</sequence>
<accession>A0A3S2UPY0</accession>
<evidence type="ECO:0000313" key="2">
    <source>
        <dbReference type="Proteomes" id="UP000282759"/>
    </source>
</evidence>
<name>A0A3S2UPY0_9SPHI</name>
<dbReference type="AlphaFoldDB" id="A0A3S2UPY0"/>
<keyword evidence="2" id="KW-1185">Reference proteome</keyword>
<dbReference type="RefSeq" id="WP_127703908.1">
    <property type="nucleotide sequence ID" value="NZ_SACK01000002.1"/>
</dbReference>
<evidence type="ECO:0000313" key="1">
    <source>
        <dbReference type="EMBL" id="RVU01536.1"/>
    </source>
</evidence>
<protein>
    <submittedName>
        <fullName evidence="1">Uncharacterized protein</fullName>
    </submittedName>
</protein>
<dbReference type="OrthoDB" id="982085at2"/>
<organism evidence="1 2">
    <name type="scientific">Mucilaginibacter limnophilus</name>
    <dbReference type="NCBI Taxonomy" id="1932778"/>
    <lineage>
        <taxon>Bacteria</taxon>
        <taxon>Pseudomonadati</taxon>
        <taxon>Bacteroidota</taxon>
        <taxon>Sphingobacteriia</taxon>
        <taxon>Sphingobacteriales</taxon>
        <taxon>Sphingobacteriaceae</taxon>
        <taxon>Mucilaginibacter</taxon>
    </lineage>
</organism>
<dbReference type="Proteomes" id="UP000282759">
    <property type="component" value="Unassembled WGS sequence"/>
</dbReference>
<dbReference type="EMBL" id="SACK01000002">
    <property type="protein sequence ID" value="RVU01536.1"/>
    <property type="molecule type" value="Genomic_DNA"/>
</dbReference>
<reference evidence="1 2" key="1">
    <citation type="submission" date="2019-01" db="EMBL/GenBank/DDBJ databases">
        <authorList>
            <person name="Chen W.-M."/>
        </authorList>
    </citation>
    <scope>NUCLEOTIDE SEQUENCE [LARGE SCALE GENOMIC DNA]</scope>
    <source>
        <strain evidence="1 2">YBJ-36</strain>
    </source>
</reference>
<gene>
    <name evidence="1" type="ORF">EOD41_06100</name>
</gene>
<proteinExistence type="predicted"/>